<dbReference type="GO" id="GO:0003735">
    <property type="term" value="F:structural constituent of ribosome"/>
    <property type="evidence" value="ECO:0007669"/>
    <property type="project" value="InterPro"/>
</dbReference>
<protein>
    <recommendedName>
        <fullName evidence="6">Large ribosomal subunit protein uL24c</fullName>
    </recommendedName>
</protein>
<dbReference type="GO" id="GO:0005737">
    <property type="term" value="C:cytoplasm"/>
    <property type="evidence" value="ECO:0007669"/>
    <property type="project" value="TreeGrafter"/>
</dbReference>
<evidence type="ECO:0000256" key="6">
    <source>
        <dbReference type="ARBA" id="ARBA00035282"/>
    </source>
</evidence>
<dbReference type="InterPro" id="IPR051553">
    <property type="entry name" value="Ran_GTPase-activating"/>
</dbReference>
<dbReference type="GO" id="GO:0005840">
    <property type="term" value="C:ribosome"/>
    <property type="evidence" value="ECO:0007669"/>
    <property type="project" value="UniProtKB-KW"/>
</dbReference>
<dbReference type="SUPFAM" id="SSF50104">
    <property type="entry name" value="Translation proteins SH3-like domain"/>
    <property type="match status" value="1"/>
</dbReference>
<dbReference type="Pfam" id="PF17136">
    <property type="entry name" value="ribosomal_L24"/>
    <property type="match status" value="1"/>
</dbReference>
<evidence type="ECO:0000259" key="10">
    <source>
        <dbReference type="SMART" id="SM00739"/>
    </source>
</evidence>
<feature type="compositionally biased region" description="Low complexity" evidence="9">
    <location>
        <begin position="1014"/>
        <end position="1034"/>
    </location>
</feature>
<dbReference type="PROSITE" id="PS00626">
    <property type="entry name" value="RCC1_2"/>
    <property type="match status" value="2"/>
</dbReference>
<dbReference type="PROSITE" id="PS01108">
    <property type="entry name" value="RIBOSOMAL_L24"/>
    <property type="match status" value="1"/>
</dbReference>
<dbReference type="InterPro" id="IPR014722">
    <property type="entry name" value="Rib_uL2_dom2"/>
</dbReference>
<evidence type="ECO:0000256" key="1">
    <source>
        <dbReference type="ARBA" id="ARBA00004072"/>
    </source>
</evidence>
<dbReference type="InterPro" id="IPR009091">
    <property type="entry name" value="RCC1/BLIP-II"/>
</dbReference>
<evidence type="ECO:0000256" key="9">
    <source>
        <dbReference type="SAM" id="MobiDB-lite"/>
    </source>
</evidence>
<dbReference type="SMART" id="SM00015">
    <property type="entry name" value="IQ"/>
    <property type="match status" value="3"/>
</dbReference>
<dbReference type="GO" id="GO:1990904">
    <property type="term" value="C:ribonucleoprotein complex"/>
    <property type="evidence" value="ECO:0007669"/>
    <property type="project" value="UniProtKB-KW"/>
</dbReference>
<keyword evidence="4 8" id="KW-0689">Ribosomal protein</keyword>
<feature type="domain" description="KOW" evidence="10">
    <location>
        <begin position="1216"/>
        <end position="1243"/>
    </location>
</feature>
<reference evidence="11" key="1">
    <citation type="submission" date="2021-02" db="EMBL/GenBank/DDBJ databases">
        <authorList>
            <person name="Dougan E. K."/>
            <person name="Rhodes N."/>
            <person name="Thang M."/>
            <person name="Chan C."/>
        </authorList>
    </citation>
    <scope>NUCLEOTIDE SEQUENCE</scope>
</reference>
<keyword evidence="12" id="KW-1185">Reference proteome</keyword>
<dbReference type="InterPro" id="IPR008991">
    <property type="entry name" value="Translation_prot_SH3-like_sf"/>
</dbReference>
<evidence type="ECO:0000256" key="7">
    <source>
        <dbReference type="PROSITE-ProRule" id="PRU00235"/>
    </source>
</evidence>
<sequence length="1389" mass="154398">MAEEGSEDPEIGETAEAAGGDSIDEKQMICALFKTVRMRYLAARASIAASSMKLQTLQRGRVAKVEMMKMREAVKCFDTVAPVLKSLVLRIRLASFEERSAVLRLQQAGRVAIAKRRIHTRCIERLQVLLAGLEKKVEAQQVLSKLHMRRRMRAHPESLLRVALKGVQLRKQLAERREHEAVTCIQACARGGFQRERHKMKKQELAGQTVRNVCRRFAAQQRLTASSQQKALQHAAQLWKAVIQTYRQRSQLAFNVLCSRSGIKITAMWRGALGRRAARKARFEKLAQRASNTLRSFVYCYRAREMLVGRRFETDYADNHRTFCAAWRTLRLRMRLCRYVDEARKRAAMEVLSRHVKGMYLRSGRVFDWEAYAKRTGRRITDDIRERMASDKAEVEWAIRVRKHIHRVRVEIEDERLQVTNMAALQLQRSWRARQVRLQQFMSRLALRLAAERRTLLALQRSEVQALHSLDSVPAGRALRPFHVQLVSARPDPPRDWLASLAEAPEPLVDMDAADSFAILAGRSGKAYCLPSHAGAELIGSPELLQLTGPFVLQHHRLLTANPRVVQVSCGSHHALLMTVDGLAFAWGKNDHGQCGIGWPRPEQIEQRVVAQATCLQPWAATHGAATAEMRSAGLLEPQRGESLTAACNAGAVLPRLQSVSAGPESNLALDCDGQAWAWGSKTHLGLACWIPLAQPHAAPSKGTVRPGADSRHPTACPFLLFQVIKGTKGSAEGSAKSAKSSPDSRSLLQELDLKELPGNVLVPTLLCNLTPLQSDSSSASVSSALPEAVILHSTTGRPQAILAPAAGTAGGRSESLFVAAVAGQRASFAVTARGVAYSWASDGQEDILLGRSAANTAPAAIPTFLQLSICVACISAGADHALALTAHGRVFTWGILEAAVGTERFQQRSFPQPMCVEGAVRGLKVSKVLTGRMCSVVAFQDCDTLMGWDMVEVSTLQGKGHVDPAVYEFPLTYECFDSMVSPKTSPKMSPSSSSRLVEKVCTPSPRSPSAICSPTCSPKSPSSPVSPTSPMSPYRSRARAKTRPSAKSNLCLCHSRTLQLLLQESPELGLPFSHSELFAWASKRSVAAHARREDDEEAFRQQSIQEMLAERVRIKHLSNVSLLREVARARTFLEFDREISMYRRDCVLRRPQRQQKFEGGIIPFYKRIQQEETTRRYRQLPFLRVSKEPSKWPSPPDPRDVDRRLCRVDLAREMNIKVGDRVRVLYGSEKGKHGVISRIIRDKNQVIVSGVSLKRSFWHPDPGPGKPSIVSVECPIHITNVVLVDPVTKQPTRVKRRYMMNGEGVRISKVSGCAMPEPVPVGLNEREVLWKQHEEGVLRQAKERRGPPKEDIFGNKEHFKALVRLVRERRAAEAAKGAEASISPFAVE</sequence>
<comment type="subunit">
    <text evidence="3">Part of the 50S ribosomal subunit.</text>
</comment>
<name>A0A812JDG7_9DINO</name>
<dbReference type="CDD" id="cd06089">
    <property type="entry name" value="KOW_RPL26"/>
    <property type="match status" value="1"/>
</dbReference>
<dbReference type="InterPro" id="IPR000048">
    <property type="entry name" value="IQ_motif_EF-hand-BS"/>
</dbReference>
<dbReference type="PROSITE" id="PS50012">
    <property type="entry name" value="RCC1_3"/>
    <property type="match status" value="1"/>
</dbReference>
<dbReference type="OrthoDB" id="442182at2759"/>
<dbReference type="GO" id="GO:0005085">
    <property type="term" value="F:guanyl-nucleotide exchange factor activity"/>
    <property type="evidence" value="ECO:0007669"/>
    <property type="project" value="TreeGrafter"/>
</dbReference>
<feature type="compositionally biased region" description="Low complexity" evidence="9">
    <location>
        <begin position="985"/>
        <end position="995"/>
    </location>
</feature>
<dbReference type="InterPro" id="IPR005824">
    <property type="entry name" value="KOW"/>
</dbReference>
<dbReference type="Pfam" id="PF00467">
    <property type="entry name" value="KOW"/>
    <property type="match status" value="1"/>
</dbReference>
<dbReference type="HAMAP" id="MF_01326_B">
    <property type="entry name" value="Ribosomal_uL24_B"/>
    <property type="match status" value="1"/>
</dbReference>
<dbReference type="SUPFAM" id="SSF50985">
    <property type="entry name" value="RCC1/BLIP-II"/>
    <property type="match status" value="1"/>
</dbReference>
<feature type="region of interest" description="Disordered" evidence="9">
    <location>
        <begin position="985"/>
        <end position="1044"/>
    </location>
</feature>
<evidence type="ECO:0000256" key="5">
    <source>
        <dbReference type="ARBA" id="ARBA00023274"/>
    </source>
</evidence>
<dbReference type="Gene3D" id="2.30.30.30">
    <property type="match status" value="1"/>
</dbReference>
<dbReference type="InterPro" id="IPR041988">
    <property type="entry name" value="Ribosomal_uL24_KOW"/>
</dbReference>
<evidence type="ECO:0000256" key="3">
    <source>
        <dbReference type="ARBA" id="ARBA00011838"/>
    </source>
</evidence>
<evidence type="ECO:0000313" key="11">
    <source>
        <dbReference type="EMBL" id="CAE7199852.1"/>
    </source>
</evidence>
<dbReference type="InterPro" id="IPR003256">
    <property type="entry name" value="Ribosomal_uL24"/>
</dbReference>
<dbReference type="EMBL" id="CAJNDS010000381">
    <property type="protein sequence ID" value="CAE7199852.1"/>
    <property type="molecule type" value="Genomic_DNA"/>
</dbReference>
<dbReference type="InterPro" id="IPR057264">
    <property type="entry name" value="Ribosomal_uL24_C"/>
</dbReference>
<comment type="caution">
    <text evidence="11">The sequence shown here is derived from an EMBL/GenBank/DDBJ whole genome shotgun (WGS) entry which is preliminary data.</text>
</comment>
<evidence type="ECO:0000256" key="2">
    <source>
        <dbReference type="ARBA" id="ARBA00010618"/>
    </source>
</evidence>
<dbReference type="Pfam" id="PF13540">
    <property type="entry name" value="RCC1_2"/>
    <property type="match status" value="2"/>
</dbReference>
<dbReference type="PANTHER" id="PTHR45982:SF1">
    <property type="entry name" value="REGULATOR OF CHROMOSOME CONDENSATION"/>
    <property type="match status" value="1"/>
</dbReference>
<dbReference type="PROSITE" id="PS50096">
    <property type="entry name" value="IQ"/>
    <property type="match status" value="2"/>
</dbReference>
<dbReference type="InterPro" id="IPR005825">
    <property type="entry name" value="Ribosomal_uL24_CS"/>
</dbReference>
<feature type="repeat" description="RCC1" evidence="7">
    <location>
        <begin position="835"/>
        <end position="888"/>
    </location>
</feature>
<evidence type="ECO:0000313" key="12">
    <source>
        <dbReference type="Proteomes" id="UP000604046"/>
    </source>
</evidence>
<evidence type="ECO:0000256" key="4">
    <source>
        <dbReference type="ARBA" id="ARBA00022980"/>
    </source>
</evidence>
<proteinExistence type="inferred from homology"/>
<gene>
    <name evidence="11" type="primary">rplX</name>
    <name evidence="11" type="ORF">SNAT2548_LOCUS5888</name>
</gene>
<dbReference type="GO" id="GO:0006412">
    <property type="term" value="P:translation"/>
    <property type="evidence" value="ECO:0007669"/>
    <property type="project" value="InterPro"/>
</dbReference>
<dbReference type="Proteomes" id="UP000604046">
    <property type="component" value="Unassembled WGS sequence"/>
</dbReference>
<accession>A0A812JDG7</accession>
<dbReference type="NCBIfam" id="TIGR01079">
    <property type="entry name" value="rplX_bact"/>
    <property type="match status" value="1"/>
</dbReference>
<dbReference type="SMART" id="SM00739">
    <property type="entry name" value="KOW"/>
    <property type="match status" value="1"/>
</dbReference>
<dbReference type="Gene3D" id="2.130.10.30">
    <property type="entry name" value="Regulator of chromosome condensation 1/beta-lactamase-inhibitor protein II"/>
    <property type="match status" value="2"/>
</dbReference>
<comment type="similarity">
    <text evidence="2 8">Belongs to the universal ribosomal protein uL24 family.</text>
</comment>
<dbReference type="GO" id="GO:0003723">
    <property type="term" value="F:RNA binding"/>
    <property type="evidence" value="ECO:0007669"/>
    <property type="project" value="InterPro"/>
</dbReference>
<dbReference type="PANTHER" id="PTHR45982">
    <property type="entry name" value="REGULATOR OF CHROMOSOME CONDENSATION"/>
    <property type="match status" value="1"/>
</dbReference>
<evidence type="ECO:0000256" key="8">
    <source>
        <dbReference type="RuleBase" id="RU003477"/>
    </source>
</evidence>
<organism evidence="11 12">
    <name type="scientific">Symbiodinium natans</name>
    <dbReference type="NCBI Taxonomy" id="878477"/>
    <lineage>
        <taxon>Eukaryota</taxon>
        <taxon>Sar</taxon>
        <taxon>Alveolata</taxon>
        <taxon>Dinophyceae</taxon>
        <taxon>Suessiales</taxon>
        <taxon>Symbiodiniaceae</taxon>
        <taxon>Symbiodinium</taxon>
    </lineage>
</organism>
<comment type="function">
    <text evidence="1">One of two assembly initiator proteins, it binds directly to the 5'-end of the 23S rRNA, where it nucleates assembly of the 50S subunit.</text>
</comment>
<keyword evidence="5 8" id="KW-0687">Ribonucleoprotein</keyword>
<dbReference type="InterPro" id="IPR000408">
    <property type="entry name" value="Reg_chr_condens"/>
</dbReference>